<comment type="subcellular location">
    <subcellularLocation>
        <location evidence="1">Nucleus</location>
    </subcellularLocation>
</comment>
<evidence type="ECO:0000256" key="1">
    <source>
        <dbReference type="ARBA" id="ARBA00004123"/>
    </source>
</evidence>
<protein>
    <submittedName>
        <fullName evidence="7">Uncharacterized protein</fullName>
    </submittedName>
</protein>
<gene>
    <name evidence="7" type="ORF">Hypma_016582</name>
</gene>
<dbReference type="Pfam" id="PF08598">
    <property type="entry name" value="Sds3"/>
    <property type="match status" value="1"/>
</dbReference>
<evidence type="ECO:0000313" key="7">
    <source>
        <dbReference type="EMBL" id="RDB14807.1"/>
    </source>
</evidence>
<name>A0A369J2E0_HYPMA</name>
<evidence type="ECO:0000256" key="4">
    <source>
        <dbReference type="ARBA" id="ARBA00023163"/>
    </source>
</evidence>
<dbReference type="OrthoDB" id="20886at2759"/>
<keyword evidence="3" id="KW-0805">Transcription regulation</keyword>
<keyword evidence="4" id="KW-0804">Transcription</keyword>
<organism evidence="7 8">
    <name type="scientific">Hypsizygus marmoreus</name>
    <name type="common">White beech mushroom</name>
    <name type="synonym">Agaricus marmoreus</name>
    <dbReference type="NCBI Taxonomy" id="39966"/>
    <lineage>
        <taxon>Eukaryota</taxon>
        <taxon>Fungi</taxon>
        <taxon>Dikarya</taxon>
        <taxon>Basidiomycota</taxon>
        <taxon>Agaricomycotina</taxon>
        <taxon>Agaricomycetes</taxon>
        <taxon>Agaricomycetidae</taxon>
        <taxon>Agaricales</taxon>
        <taxon>Tricholomatineae</taxon>
        <taxon>Lyophyllaceae</taxon>
        <taxon>Hypsizygus</taxon>
    </lineage>
</organism>
<evidence type="ECO:0000256" key="3">
    <source>
        <dbReference type="ARBA" id="ARBA00023015"/>
    </source>
</evidence>
<dbReference type="STRING" id="39966.A0A369J2E0"/>
<keyword evidence="8" id="KW-1185">Reference proteome</keyword>
<keyword evidence="5" id="KW-0539">Nucleus</keyword>
<dbReference type="GO" id="GO:0005654">
    <property type="term" value="C:nucleoplasm"/>
    <property type="evidence" value="ECO:0007669"/>
    <property type="project" value="UniProtKB-ARBA"/>
</dbReference>
<dbReference type="InParanoid" id="A0A369J2E0"/>
<proteinExistence type="predicted"/>
<accession>A0A369J2E0</accession>
<keyword evidence="2" id="KW-0678">Repressor</keyword>
<feature type="compositionally biased region" description="Low complexity" evidence="6">
    <location>
        <begin position="70"/>
        <end position="82"/>
    </location>
</feature>
<feature type="region of interest" description="Disordered" evidence="6">
    <location>
        <begin position="53"/>
        <end position="113"/>
    </location>
</feature>
<comment type="caution">
    <text evidence="7">The sequence shown here is derived from an EMBL/GenBank/DDBJ whole genome shotgun (WGS) entry which is preliminary data.</text>
</comment>
<evidence type="ECO:0000313" key="8">
    <source>
        <dbReference type="Proteomes" id="UP000076154"/>
    </source>
</evidence>
<evidence type="ECO:0000256" key="2">
    <source>
        <dbReference type="ARBA" id="ARBA00022491"/>
    </source>
</evidence>
<reference evidence="7" key="1">
    <citation type="submission" date="2018-04" db="EMBL/GenBank/DDBJ databases">
        <title>Whole genome sequencing of Hypsizygus marmoreus.</title>
        <authorList>
            <person name="Choi I.-G."/>
            <person name="Min B."/>
            <person name="Kim J.-G."/>
            <person name="Kim S."/>
            <person name="Oh Y.-L."/>
            <person name="Kong W.-S."/>
            <person name="Park H."/>
            <person name="Jeong J."/>
            <person name="Song E.-S."/>
        </authorList>
    </citation>
    <scope>NUCLEOTIDE SEQUENCE [LARGE SCALE GENOMIC DNA]</scope>
    <source>
        <strain evidence="7">51987-8</strain>
    </source>
</reference>
<evidence type="ECO:0000256" key="5">
    <source>
        <dbReference type="ARBA" id="ARBA00023242"/>
    </source>
</evidence>
<dbReference type="Proteomes" id="UP000076154">
    <property type="component" value="Unassembled WGS sequence"/>
</dbReference>
<evidence type="ECO:0000256" key="6">
    <source>
        <dbReference type="SAM" id="MobiDB-lite"/>
    </source>
</evidence>
<dbReference type="GO" id="GO:0010468">
    <property type="term" value="P:regulation of gene expression"/>
    <property type="evidence" value="ECO:0007669"/>
    <property type="project" value="UniProtKB-ARBA"/>
</dbReference>
<dbReference type="EMBL" id="LUEZ02000096">
    <property type="protein sequence ID" value="RDB14807.1"/>
    <property type="molecule type" value="Genomic_DNA"/>
</dbReference>
<feature type="compositionally biased region" description="Basic residues" evidence="6">
    <location>
        <begin position="56"/>
        <end position="65"/>
    </location>
</feature>
<dbReference type="AlphaFoldDB" id="A0A369J2E0"/>
<sequence length="136" mass="15940">MDMQAQDKRLELASRKRSYEIGHVTKCMRMDEDATWSWWKVARDDLQTDMISETNRKRRRMKRERRAIERPQPIRRIPILPQDLPLHHPSAKSSNPSLSAAHGSALQQSIHRHHPHQAQQLVYLELTTLSATDCVE</sequence>
<dbReference type="InterPro" id="IPR013907">
    <property type="entry name" value="Sds3"/>
</dbReference>